<organism evidence="8 9">
    <name type="scientific">Falsarthrobacter nasiphocae</name>
    <dbReference type="NCBI Taxonomy" id="189863"/>
    <lineage>
        <taxon>Bacteria</taxon>
        <taxon>Bacillati</taxon>
        <taxon>Actinomycetota</taxon>
        <taxon>Actinomycetes</taxon>
        <taxon>Micrococcales</taxon>
        <taxon>Micrococcaceae</taxon>
        <taxon>Falsarthrobacter</taxon>
    </lineage>
</organism>
<feature type="compositionally biased region" description="Basic and acidic residues" evidence="6">
    <location>
        <begin position="10"/>
        <end position="21"/>
    </location>
</feature>
<comment type="subcellular location">
    <subcellularLocation>
        <location evidence="1">Cell membrane</location>
        <topology evidence="1">Multi-pass membrane protein</topology>
    </subcellularLocation>
</comment>
<evidence type="ECO:0000313" key="8">
    <source>
        <dbReference type="EMBL" id="MDR6891675.1"/>
    </source>
</evidence>
<evidence type="ECO:0000313" key="9">
    <source>
        <dbReference type="Proteomes" id="UP001247307"/>
    </source>
</evidence>
<evidence type="ECO:0000256" key="7">
    <source>
        <dbReference type="SAM" id="Phobius"/>
    </source>
</evidence>
<evidence type="ECO:0000256" key="1">
    <source>
        <dbReference type="ARBA" id="ARBA00004651"/>
    </source>
</evidence>
<evidence type="ECO:0000256" key="6">
    <source>
        <dbReference type="SAM" id="MobiDB-lite"/>
    </source>
</evidence>
<dbReference type="RefSeq" id="WP_309849714.1">
    <property type="nucleotide sequence ID" value="NZ_BAAAIU010000045.1"/>
</dbReference>
<keyword evidence="5 7" id="KW-0472">Membrane</keyword>
<dbReference type="PANTHER" id="PTHR30213">
    <property type="entry name" value="INNER MEMBRANE PROTEIN YHJD"/>
    <property type="match status" value="1"/>
</dbReference>
<proteinExistence type="predicted"/>
<dbReference type="GO" id="GO:0005886">
    <property type="term" value="C:plasma membrane"/>
    <property type="evidence" value="ECO:0007669"/>
    <property type="project" value="UniProtKB-SubCell"/>
</dbReference>
<dbReference type="Proteomes" id="UP001247307">
    <property type="component" value="Unassembled WGS sequence"/>
</dbReference>
<dbReference type="PANTHER" id="PTHR30213:SF1">
    <property type="entry name" value="INNER MEMBRANE PROTEIN YHJD"/>
    <property type="match status" value="1"/>
</dbReference>
<dbReference type="InterPro" id="IPR017039">
    <property type="entry name" value="Virul_fac_BrkB"/>
</dbReference>
<feature type="transmembrane region" description="Helical" evidence="7">
    <location>
        <begin position="91"/>
        <end position="114"/>
    </location>
</feature>
<feature type="transmembrane region" description="Helical" evidence="7">
    <location>
        <begin position="308"/>
        <end position="331"/>
    </location>
</feature>
<feature type="transmembrane region" description="Helical" evidence="7">
    <location>
        <begin position="155"/>
        <end position="175"/>
    </location>
</feature>
<keyword evidence="9" id="KW-1185">Reference proteome</keyword>
<protein>
    <submittedName>
        <fullName evidence="8">Membrane protein</fullName>
    </submittedName>
</protein>
<accession>A0AAE3YEE2</accession>
<name>A0AAE3YEE2_9MICC</name>
<feature type="transmembrane region" description="Helical" evidence="7">
    <location>
        <begin position="277"/>
        <end position="296"/>
    </location>
</feature>
<dbReference type="EMBL" id="JAVDUI010000001">
    <property type="protein sequence ID" value="MDR6891675.1"/>
    <property type="molecule type" value="Genomic_DNA"/>
</dbReference>
<dbReference type="Pfam" id="PF03631">
    <property type="entry name" value="Virul_fac_BrkB"/>
    <property type="match status" value="1"/>
</dbReference>
<keyword evidence="3 7" id="KW-0812">Transmembrane</keyword>
<sequence length="372" mass="40217">MPRTRRLRSDRKTYPVQEKAEQTSPTPLDPAQLNVEVLERKAELSKAKRDGTSTLGPTLKLFLARLNQSKPMRSWTLYSQRHGPLMAAGSAYNMFFSVAALLVAGFSILGLLAAGNTALQDLVVESVSKTVPNLIDTGNGGLATKEDLFDNAKGGYSLALAISIATTLVTALGWINGLREGMRGVFGLPPIKLSFPVLKARDLGTLLLLGVALILTTAVGSIFTGLTQMIMDWLRLDSGFARLVIQVAGFVVMLALDAVVAYILFRVASGIKMSRKAVVVSALIAGLGSTLLRLFSAQILSGATKNPLLAPFAVILGLFIWFYFLSQVYLLSTAVGRVLHSDEELRRESHLDPHKPSLLRRAKTGKRDLQAS</sequence>
<evidence type="ECO:0000256" key="5">
    <source>
        <dbReference type="ARBA" id="ARBA00023136"/>
    </source>
</evidence>
<evidence type="ECO:0000256" key="4">
    <source>
        <dbReference type="ARBA" id="ARBA00022989"/>
    </source>
</evidence>
<evidence type="ECO:0000256" key="2">
    <source>
        <dbReference type="ARBA" id="ARBA00022475"/>
    </source>
</evidence>
<keyword evidence="2" id="KW-1003">Cell membrane</keyword>
<dbReference type="AlphaFoldDB" id="A0AAE3YEE2"/>
<reference evidence="8" key="1">
    <citation type="submission" date="2023-07" db="EMBL/GenBank/DDBJ databases">
        <title>Sequencing the genomes of 1000 actinobacteria strains.</title>
        <authorList>
            <person name="Klenk H.-P."/>
        </authorList>
    </citation>
    <scope>NUCLEOTIDE SEQUENCE</scope>
    <source>
        <strain evidence="8">DSM 13988</strain>
    </source>
</reference>
<evidence type="ECO:0000256" key="3">
    <source>
        <dbReference type="ARBA" id="ARBA00022692"/>
    </source>
</evidence>
<keyword evidence="4 7" id="KW-1133">Transmembrane helix</keyword>
<feature type="transmembrane region" description="Helical" evidence="7">
    <location>
        <begin position="243"/>
        <end position="265"/>
    </location>
</feature>
<feature type="region of interest" description="Disordered" evidence="6">
    <location>
        <begin position="1"/>
        <end position="31"/>
    </location>
</feature>
<comment type="caution">
    <text evidence="8">The sequence shown here is derived from an EMBL/GenBank/DDBJ whole genome shotgun (WGS) entry which is preliminary data.</text>
</comment>
<gene>
    <name evidence="8" type="ORF">J2S35_000615</name>
</gene>
<feature type="transmembrane region" description="Helical" evidence="7">
    <location>
        <begin position="206"/>
        <end position="231"/>
    </location>
</feature>